<keyword evidence="1" id="KW-1133">Transmembrane helix</keyword>
<dbReference type="PANTHER" id="PTHR37314">
    <property type="entry name" value="SLR0142 PROTEIN"/>
    <property type="match status" value="1"/>
</dbReference>
<evidence type="ECO:0000256" key="1">
    <source>
        <dbReference type="SAM" id="Phobius"/>
    </source>
</evidence>
<feature type="transmembrane region" description="Helical" evidence="1">
    <location>
        <begin position="101"/>
        <end position="119"/>
    </location>
</feature>
<keyword evidence="3" id="KW-1185">Reference proteome</keyword>
<proteinExistence type="predicted"/>
<feature type="transmembrane region" description="Helical" evidence="1">
    <location>
        <begin position="178"/>
        <end position="197"/>
    </location>
</feature>
<keyword evidence="1" id="KW-0472">Membrane</keyword>
<protein>
    <submittedName>
        <fullName evidence="2">YoaK family protein</fullName>
    </submittedName>
</protein>
<organism evidence="2 3">
    <name type="scientific">Laedolimicola intestinihominis</name>
    <dbReference type="NCBI Taxonomy" id="3133166"/>
    <lineage>
        <taxon>Bacteria</taxon>
        <taxon>Bacillati</taxon>
        <taxon>Bacillota</taxon>
        <taxon>Clostridia</taxon>
        <taxon>Lachnospirales</taxon>
        <taxon>Lachnospiraceae</taxon>
        <taxon>Laedolimicola</taxon>
    </lineage>
</organism>
<keyword evidence="1" id="KW-0812">Transmembrane</keyword>
<sequence length="230" mass="25795">MSLIHETEQEKQMSEAFVNSAFLALSGGFQDAYTYFTREEVFSNAQTGNVVLMSQHFMCGEWMAGLRYLFPILSFAVGVWVAEQIQGRYRYARKLHWRQSILLLEIVILFVVGFIPTRLDMMATALVSFSCAMQVQSFRKVNGYSYASTMCIGNLRSGIAALSGYVREHKSSQAEQMLYYFGIIFLFALGAGVGGVLSMNPAVSIRAIWVSCALLLVSFCLMFIEKPKIS</sequence>
<comment type="caution">
    <text evidence="2">The sequence shown here is derived from an EMBL/GenBank/DDBJ whole genome shotgun (WGS) entry which is preliminary data.</text>
</comment>
<dbReference type="EMBL" id="JBBMFE010000012">
    <property type="protein sequence ID" value="MEQ2473315.1"/>
    <property type="molecule type" value="Genomic_DNA"/>
</dbReference>
<name>A0ABV1FJR0_9FIRM</name>
<dbReference type="Proteomes" id="UP001438008">
    <property type="component" value="Unassembled WGS sequence"/>
</dbReference>
<feature type="transmembrane region" description="Helical" evidence="1">
    <location>
        <begin position="62"/>
        <end position="81"/>
    </location>
</feature>
<feature type="transmembrane region" description="Helical" evidence="1">
    <location>
        <begin position="203"/>
        <end position="224"/>
    </location>
</feature>
<evidence type="ECO:0000313" key="2">
    <source>
        <dbReference type="EMBL" id="MEQ2473315.1"/>
    </source>
</evidence>
<reference evidence="2 3" key="1">
    <citation type="submission" date="2024-03" db="EMBL/GenBank/DDBJ databases">
        <title>Human intestinal bacterial collection.</title>
        <authorList>
            <person name="Pauvert C."/>
            <person name="Hitch T.C.A."/>
            <person name="Clavel T."/>
        </authorList>
    </citation>
    <scope>NUCLEOTIDE SEQUENCE [LARGE SCALE GENOMIC DNA]</scope>
    <source>
        <strain evidence="2 3">CLA-AA-H132</strain>
    </source>
</reference>
<gene>
    <name evidence="2" type="ORF">WMO29_12580</name>
</gene>
<dbReference type="RefSeq" id="WP_349165034.1">
    <property type="nucleotide sequence ID" value="NZ_JBBMFE010000012.1"/>
</dbReference>
<dbReference type="InterPro" id="IPR010699">
    <property type="entry name" value="DUF1275"/>
</dbReference>
<accession>A0ABV1FJR0</accession>
<dbReference type="PANTHER" id="PTHR37314:SF4">
    <property type="entry name" value="UPF0700 TRANSMEMBRANE PROTEIN YOAK"/>
    <property type="match status" value="1"/>
</dbReference>
<dbReference type="Pfam" id="PF06912">
    <property type="entry name" value="DUF1275"/>
    <property type="match status" value="1"/>
</dbReference>
<feature type="transmembrane region" description="Helical" evidence="1">
    <location>
        <begin position="143"/>
        <end position="166"/>
    </location>
</feature>
<evidence type="ECO:0000313" key="3">
    <source>
        <dbReference type="Proteomes" id="UP001438008"/>
    </source>
</evidence>